<reference evidence="2" key="3">
    <citation type="submission" date="2020-12" db="UniProtKB">
        <authorList>
            <consortium name="EnsemblPlants"/>
        </authorList>
    </citation>
    <scope>IDENTIFICATION</scope>
</reference>
<accession>A0A2K1K1X2</accession>
<dbReference type="EMBL" id="ABEU02000009">
    <property type="protein sequence ID" value="PNR47775.1"/>
    <property type="molecule type" value="Genomic_DNA"/>
</dbReference>
<reference evidence="1 3" key="1">
    <citation type="journal article" date="2008" name="Science">
        <title>The Physcomitrella genome reveals evolutionary insights into the conquest of land by plants.</title>
        <authorList>
            <person name="Rensing S."/>
            <person name="Lang D."/>
            <person name="Zimmer A."/>
            <person name="Terry A."/>
            <person name="Salamov A."/>
            <person name="Shapiro H."/>
            <person name="Nishiyama T."/>
            <person name="Perroud P.-F."/>
            <person name="Lindquist E."/>
            <person name="Kamisugi Y."/>
            <person name="Tanahashi T."/>
            <person name="Sakakibara K."/>
            <person name="Fujita T."/>
            <person name="Oishi K."/>
            <person name="Shin-I T."/>
            <person name="Kuroki Y."/>
            <person name="Toyoda A."/>
            <person name="Suzuki Y."/>
            <person name="Hashimoto A."/>
            <person name="Yamaguchi K."/>
            <person name="Sugano A."/>
            <person name="Kohara Y."/>
            <person name="Fujiyama A."/>
            <person name="Anterola A."/>
            <person name="Aoki S."/>
            <person name="Ashton N."/>
            <person name="Barbazuk W.B."/>
            <person name="Barker E."/>
            <person name="Bennetzen J."/>
            <person name="Bezanilla M."/>
            <person name="Blankenship R."/>
            <person name="Cho S.H."/>
            <person name="Dutcher S."/>
            <person name="Estelle M."/>
            <person name="Fawcett J.A."/>
            <person name="Gundlach H."/>
            <person name="Hanada K."/>
            <person name="Heyl A."/>
            <person name="Hicks K.A."/>
            <person name="Hugh J."/>
            <person name="Lohr M."/>
            <person name="Mayer K."/>
            <person name="Melkozernov A."/>
            <person name="Murata T."/>
            <person name="Nelson D."/>
            <person name="Pils B."/>
            <person name="Prigge M."/>
            <person name="Reiss B."/>
            <person name="Renner T."/>
            <person name="Rombauts S."/>
            <person name="Rushton P."/>
            <person name="Sanderfoot A."/>
            <person name="Schween G."/>
            <person name="Shiu S.-H."/>
            <person name="Stueber K."/>
            <person name="Theodoulou F.L."/>
            <person name="Tu H."/>
            <person name="Van de Peer Y."/>
            <person name="Verrier P.J."/>
            <person name="Waters E."/>
            <person name="Wood A."/>
            <person name="Yang L."/>
            <person name="Cove D."/>
            <person name="Cuming A."/>
            <person name="Hasebe M."/>
            <person name="Lucas S."/>
            <person name="Mishler D.B."/>
            <person name="Reski R."/>
            <person name="Grigoriev I."/>
            <person name="Quatrano R.S."/>
            <person name="Boore J.L."/>
        </authorList>
    </citation>
    <scope>NUCLEOTIDE SEQUENCE [LARGE SCALE GENOMIC DNA]</scope>
    <source>
        <strain evidence="2 3">cv. Gransden 2004</strain>
    </source>
</reference>
<dbReference type="PaxDb" id="3218-PP1S213_136V6.1"/>
<gene>
    <name evidence="1" type="ORF">PHYPA_012248</name>
</gene>
<dbReference type="Proteomes" id="UP000006727">
    <property type="component" value="Chromosome 9"/>
</dbReference>
<dbReference type="InParanoid" id="A0A2K1K1X2"/>
<keyword evidence="3" id="KW-1185">Reference proteome</keyword>
<dbReference type="Gramene" id="Pp3c9_3940V3.1">
    <property type="protein sequence ID" value="PAC:32912741.CDS.1"/>
    <property type="gene ID" value="Pp3c9_3940"/>
</dbReference>
<protein>
    <submittedName>
        <fullName evidence="1 2">Uncharacterized protein</fullName>
    </submittedName>
</protein>
<name>A0A2K1K1X2_PHYPA</name>
<dbReference type="Gramene" id="Pp3c9_3940V3.2">
    <property type="protein sequence ID" value="PAC:32912742.CDS.1"/>
    <property type="gene ID" value="Pp3c9_3940"/>
</dbReference>
<dbReference type="EnsemblPlants" id="Pp3c9_3940V3.2">
    <property type="protein sequence ID" value="PAC:32912742.CDS.1"/>
    <property type="gene ID" value="Pp3c9_3940"/>
</dbReference>
<reference evidence="1 3" key="2">
    <citation type="journal article" date="2018" name="Plant J.">
        <title>The Physcomitrella patens chromosome-scale assembly reveals moss genome structure and evolution.</title>
        <authorList>
            <person name="Lang D."/>
            <person name="Ullrich K.K."/>
            <person name="Murat F."/>
            <person name="Fuchs J."/>
            <person name="Jenkins J."/>
            <person name="Haas F.B."/>
            <person name="Piednoel M."/>
            <person name="Gundlach H."/>
            <person name="Van Bel M."/>
            <person name="Meyberg R."/>
            <person name="Vives C."/>
            <person name="Morata J."/>
            <person name="Symeonidi A."/>
            <person name="Hiss M."/>
            <person name="Muchero W."/>
            <person name="Kamisugi Y."/>
            <person name="Saleh O."/>
            <person name="Blanc G."/>
            <person name="Decker E.L."/>
            <person name="van Gessel N."/>
            <person name="Grimwood J."/>
            <person name="Hayes R.D."/>
            <person name="Graham S.W."/>
            <person name="Gunter L.E."/>
            <person name="McDaniel S.F."/>
            <person name="Hoernstein S.N.W."/>
            <person name="Larsson A."/>
            <person name="Li F.W."/>
            <person name="Perroud P.F."/>
            <person name="Phillips J."/>
            <person name="Ranjan P."/>
            <person name="Rokshar D.S."/>
            <person name="Rothfels C.J."/>
            <person name="Schneider L."/>
            <person name="Shu S."/>
            <person name="Stevenson D.W."/>
            <person name="Thummler F."/>
            <person name="Tillich M."/>
            <person name="Villarreal Aguilar J.C."/>
            <person name="Widiez T."/>
            <person name="Wong G.K."/>
            <person name="Wymore A."/>
            <person name="Zhang Y."/>
            <person name="Zimmer A.D."/>
            <person name="Quatrano R.S."/>
            <person name="Mayer K.F.X."/>
            <person name="Goodstein D."/>
            <person name="Casacuberta J.M."/>
            <person name="Vandepoele K."/>
            <person name="Reski R."/>
            <person name="Cuming A.C."/>
            <person name="Tuskan G.A."/>
            <person name="Maumus F."/>
            <person name="Salse J."/>
            <person name="Schmutz J."/>
            <person name="Rensing S.A."/>
        </authorList>
    </citation>
    <scope>NUCLEOTIDE SEQUENCE [LARGE SCALE GENOMIC DNA]</scope>
    <source>
        <strain evidence="2 3">cv. Gransden 2004</strain>
    </source>
</reference>
<dbReference type="AlphaFoldDB" id="A0A2K1K1X2"/>
<evidence type="ECO:0000313" key="2">
    <source>
        <dbReference type="EnsemblPlants" id="PAC:32912741.CDS.1"/>
    </source>
</evidence>
<organism evidence="1">
    <name type="scientific">Physcomitrium patens</name>
    <name type="common">Spreading-leaved earth moss</name>
    <name type="synonym">Physcomitrella patens</name>
    <dbReference type="NCBI Taxonomy" id="3218"/>
    <lineage>
        <taxon>Eukaryota</taxon>
        <taxon>Viridiplantae</taxon>
        <taxon>Streptophyta</taxon>
        <taxon>Embryophyta</taxon>
        <taxon>Bryophyta</taxon>
        <taxon>Bryophytina</taxon>
        <taxon>Bryopsida</taxon>
        <taxon>Funariidae</taxon>
        <taxon>Funariales</taxon>
        <taxon>Funariaceae</taxon>
        <taxon>Physcomitrium</taxon>
    </lineage>
</organism>
<sequence length="91" mass="10121">MTRSSILHGLLLDVHLDYNLVTKQHYVFSTCCQGKGCGKAVTQFFLILESLVRCCLDSKRSRVWFCVDQNLLPNILSQSSTSGPLASLRGT</sequence>
<proteinExistence type="predicted"/>
<evidence type="ECO:0000313" key="3">
    <source>
        <dbReference type="Proteomes" id="UP000006727"/>
    </source>
</evidence>
<dbReference type="EnsemblPlants" id="Pp3c9_3940V3.1">
    <property type="protein sequence ID" value="PAC:32912741.CDS.1"/>
    <property type="gene ID" value="Pp3c9_3940"/>
</dbReference>
<evidence type="ECO:0000313" key="1">
    <source>
        <dbReference type="EMBL" id="PNR47775.1"/>
    </source>
</evidence>